<sequence length="527" mass="58337">MGRRWLAAVKKAFGSRDSKKYASEDNFVPKDAVKLGPLKEEKKKQSKRRWSFGRSTCHNVGAAPSDESKSPSISQSASTQAEEVQNQHARAIAAASAAAAEAAVAAAHAAAEVARLTGARRVSFFGSRGQEELAAIKIQTAFRGYLARRALRALKGLVRLQALVRGHAVRRQATVTLRCMQALVRVQALVRARRVRMSEEGLAVQRHIWQRRQQIQPSDPLLDGNYQDGWNDSVKSLQEIKAKVHNRHEAALKRERALAYALSHQLIRSSNDASPMFIDCDPDKPHWGWSWLERWMAARCWESRIISDKEATDAASIKSMEHMNVKAVQGEQMRRLPSIKRQLSTHQPGYSPSHFHSHPSPHSHQKAENGGMQQVPIIQPPVAKLTPVQAIRSSSPRSRAIEEEASTVYTARSAASGRSTPTLPYGFARFSRSSVTSSIRDDDSLLSFSSMPSYMAITQSARAKMRSLSTPKERPGTPEKEFIVSARKRLSFPIAESPQSARPARPIFAHRSPSLKGFPGSAITADI</sequence>
<keyword evidence="2" id="KW-1185">Reference proteome</keyword>
<comment type="caution">
    <text evidence="1">The sequence shown here is derived from an EMBL/GenBank/DDBJ whole genome shotgun (WGS) entry which is preliminary data.</text>
</comment>
<dbReference type="EMBL" id="CM055092">
    <property type="protein sequence ID" value="KAJ7569741.1"/>
    <property type="molecule type" value="Genomic_DNA"/>
</dbReference>
<dbReference type="Proteomes" id="UP001162992">
    <property type="component" value="Chromosome 1"/>
</dbReference>
<evidence type="ECO:0000313" key="2">
    <source>
        <dbReference type="Proteomes" id="UP001162992"/>
    </source>
</evidence>
<reference evidence="2" key="1">
    <citation type="journal article" date="2024" name="Proc. Natl. Acad. Sci. U.S.A.">
        <title>Extraordinary preservation of gene collinearity over three hundred million years revealed in homosporous lycophytes.</title>
        <authorList>
            <person name="Li C."/>
            <person name="Wickell D."/>
            <person name="Kuo L.Y."/>
            <person name="Chen X."/>
            <person name="Nie B."/>
            <person name="Liao X."/>
            <person name="Peng D."/>
            <person name="Ji J."/>
            <person name="Jenkins J."/>
            <person name="Williams M."/>
            <person name="Shu S."/>
            <person name="Plott C."/>
            <person name="Barry K."/>
            <person name="Rajasekar S."/>
            <person name="Grimwood J."/>
            <person name="Han X."/>
            <person name="Sun S."/>
            <person name="Hou Z."/>
            <person name="He W."/>
            <person name="Dai G."/>
            <person name="Sun C."/>
            <person name="Schmutz J."/>
            <person name="Leebens-Mack J.H."/>
            <person name="Li F.W."/>
            <person name="Wang L."/>
        </authorList>
    </citation>
    <scope>NUCLEOTIDE SEQUENCE [LARGE SCALE GENOMIC DNA]</scope>
    <source>
        <strain evidence="2">cv. PW_Plant_1</strain>
    </source>
</reference>
<protein>
    <submittedName>
        <fullName evidence="1">Uncharacterized protein</fullName>
    </submittedName>
</protein>
<proteinExistence type="predicted"/>
<organism evidence="1 2">
    <name type="scientific">Diphasiastrum complanatum</name>
    <name type="common">Issler's clubmoss</name>
    <name type="synonym">Lycopodium complanatum</name>
    <dbReference type="NCBI Taxonomy" id="34168"/>
    <lineage>
        <taxon>Eukaryota</taxon>
        <taxon>Viridiplantae</taxon>
        <taxon>Streptophyta</taxon>
        <taxon>Embryophyta</taxon>
        <taxon>Tracheophyta</taxon>
        <taxon>Lycopodiopsida</taxon>
        <taxon>Lycopodiales</taxon>
        <taxon>Lycopodiaceae</taxon>
        <taxon>Lycopodioideae</taxon>
        <taxon>Diphasiastrum</taxon>
    </lineage>
</organism>
<accession>A0ACC2ETC6</accession>
<evidence type="ECO:0000313" key="1">
    <source>
        <dbReference type="EMBL" id="KAJ7569741.1"/>
    </source>
</evidence>
<gene>
    <name evidence="1" type="ORF">O6H91_01G091500</name>
</gene>
<name>A0ACC2ETC6_DIPCM</name>